<accession>A0A0B7B9M5</accession>
<evidence type="ECO:0000313" key="1">
    <source>
        <dbReference type="EMBL" id="CEK88780.1"/>
    </source>
</evidence>
<sequence length="68" mass="7483">MCYDCVACCLLKLPNSFMCVCGPVWVNINFPMNKVFDFLCKISLLLRTGATELIALLQPMPGSAHGMV</sequence>
<gene>
    <name evidence="1" type="primary">ORF166990</name>
</gene>
<organism evidence="1">
    <name type="scientific">Arion vulgaris</name>
    <dbReference type="NCBI Taxonomy" id="1028688"/>
    <lineage>
        <taxon>Eukaryota</taxon>
        <taxon>Metazoa</taxon>
        <taxon>Spiralia</taxon>
        <taxon>Lophotrochozoa</taxon>
        <taxon>Mollusca</taxon>
        <taxon>Gastropoda</taxon>
        <taxon>Heterobranchia</taxon>
        <taxon>Euthyneura</taxon>
        <taxon>Panpulmonata</taxon>
        <taxon>Eupulmonata</taxon>
        <taxon>Stylommatophora</taxon>
        <taxon>Helicina</taxon>
        <taxon>Arionoidea</taxon>
        <taxon>Arionidae</taxon>
        <taxon>Arion</taxon>
    </lineage>
</organism>
<dbReference type="EMBL" id="HACG01041915">
    <property type="protein sequence ID" value="CEK88780.1"/>
    <property type="molecule type" value="Transcribed_RNA"/>
</dbReference>
<reference evidence="1" key="1">
    <citation type="submission" date="2014-12" db="EMBL/GenBank/DDBJ databases">
        <title>Insight into the proteome of Arion vulgaris.</title>
        <authorList>
            <person name="Aradska J."/>
            <person name="Bulat T."/>
            <person name="Smidak R."/>
            <person name="Sarate P."/>
            <person name="Gangsoo J."/>
            <person name="Sialana F."/>
            <person name="Bilban M."/>
            <person name="Lubec G."/>
        </authorList>
    </citation>
    <scope>NUCLEOTIDE SEQUENCE</scope>
    <source>
        <tissue evidence="1">Skin</tissue>
    </source>
</reference>
<dbReference type="AlphaFoldDB" id="A0A0B7B9M5"/>
<name>A0A0B7B9M5_9EUPU</name>
<proteinExistence type="predicted"/>
<protein>
    <submittedName>
        <fullName evidence="1">Uncharacterized protein</fullName>
    </submittedName>
</protein>